<protein>
    <submittedName>
        <fullName evidence="1">Uncharacterized protein</fullName>
    </submittedName>
</protein>
<name>A0AAD7T3E7_9TELE</name>
<accession>A0AAD7T3E7</accession>
<comment type="caution">
    <text evidence="1">The sequence shown here is derived from an EMBL/GenBank/DDBJ whole genome shotgun (WGS) entry which is preliminary data.</text>
</comment>
<proteinExistence type="predicted"/>
<sequence>MRDSGVVPPGSSVLHLCVQRWRRAQRPRVGLLLDKAGKGQIALHARPPVRPCIRDSKAALPSFAVGQPARIGCHVCTVGALGGCHIGAFHRHAGMRSAVTCATSGMLKLWAEQSLAPLATAASFSGVTAGREADLSISAVRLNPAST</sequence>
<gene>
    <name evidence="1" type="ORF">AAFF_G00081480</name>
</gene>
<reference evidence="1" key="1">
    <citation type="journal article" date="2023" name="Science">
        <title>Genome structures resolve the early diversification of teleost fishes.</title>
        <authorList>
            <person name="Parey E."/>
            <person name="Louis A."/>
            <person name="Montfort J."/>
            <person name="Bouchez O."/>
            <person name="Roques C."/>
            <person name="Iampietro C."/>
            <person name="Lluch J."/>
            <person name="Castinel A."/>
            <person name="Donnadieu C."/>
            <person name="Desvignes T."/>
            <person name="Floi Bucao C."/>
            <person name="Jouanno E."/>
            <person name="Wen M."/>
            <person name="Mejri S."/>
            <person name="Dirks R."/>
            <person name="Jansen H."/>
            <person name="Henkel C."/>
            <person name="Chen W.J."/>
            <person name="Zahm M."/>
            <person name="Cabau C."/>
            <person name="Klopp C."/>
            <person name="Thompson A.W."/>
            <person name="Robinson-Rechavi M."/>
            <person name="Braasch I."/>
            <person name="Lecointre G."/>
            <person name="Bobe J."/>
            <person name="Postlethwait J.H."/>
            <person name="Berthelot C."/>
            <person name="Roest Crollius H."/>
            <person name="Guiguen Y."/>
        </authorList>
    </citation>
    <scope>NUCLEOTIDE SEQUENCE</scope>
    <source>
        <strain evidence="1">NC1722</strain>
    </source>
</reference>
<organism evidence="1 2">
    <name type="scientific">Aldrovandia affinis</name>
    <dbReference type="NCBI Taxonomy" id="143900"/>
    <lineage>
        <taxon>Eukaryota</taxon>
        <taxon>Metazoa</taxon>
        <taxon>Chordata</taxon>
        <taxon>Craniata</taxon>
        <taxon>Vertebrata</taxon>
        <taxon>Euteleostomi</taxon>
        <taxon>Actinopterygii</taxon>
        <taxon>Neopterygii</taxon>
        <taxon>Teleostei</taxon>
        <taxon>Notacanthiformes</taxon>
        <taxon>Halosauridae</taxon>
        <taxon>Aldrovandia</taxon>
    </lineage>
</organism>
<dbReference type="EMBL" id="JAINUG010000015">
    <property type="protein sequence ID" value="KAJ8413641.1"/>
    <property type="molecule type" value="Genomic_DNA"/>
</dbReference>
<dbReference type="Proteomes" id="UP001221898">
    <property type="component" value="Unassembled WGS sequence"/>
</dbReference>
<dbReference type="AlphaFoldDB" id="A0AAD7T3E7"/>
<evidence type="ECO:0000313" key="2">
    <source>
        <dbReference type="Proteomes" id="UP001221898"/>
    </source>
</evidence>
<evidence type="ECO:0000313" key="1">
    <source>
        <dbReference type="EMBL" id="KAJ8413641.1"/>
    </source>
</evidence>
<keyword evidence="2" id="KW-1185">Reference proteome</keyword>